<reference evidence="1" key="2">
    <citation type="journal article" date="2022" name="New Phytol.">
        <title>Evolutionary transition to the ectomycorrhizal habit in the genomes of a hyperdiverse lineage of mushroom-forming fungi.</title>
        <authorList>
            <person name="Looney B."/>
            <person name="Miyauchi S."/>
            <person name="Morin E."/>
            <person name="Drula E."/>
            <person name="Courty P.E."/>
            <person name="Kohler A."/>
            <person name="Kuo A."/>
            <person name="LaButti K."/>
            <person name="Pangilinan J."/>
            <person name="Lipzen A."/>
            <person name="Riley R."/>
            <person name="Andreopoulos W."/>
            <person name="He G."/>
            <person name="Johnson J."/>
            <person name="Nolan M."/>
            <person name="Tritt A."/>
            <person name="Barry K.W."/>
            <person name="Grigoriev I.V."/>
            <person name="Nagy L.G."/>
            <person name="Hibbett D."/>
            <person name="Henrissat B."/>
            <person name="Matheny P.B."/>
            <person name="Labbe J."/>
            <person name="Martin F.M."/>
        </authorList>
    </citation>
    <scope>NUCLEOTIDE SEQUENCE</scope>
    <source>
        <strain evidence="1">HHB10654</strain>
    </source>
</reference>
<evidence type="ECO:0000313" key="1">
    <source>
        <dbReference type="EMBL" id="KAI0061462.1"/>
    </source>
</evidence>
<dbReference type="Proteomes" id="UP000814140">
    <property type="component" value="Unassembled WGS sequence"/>
</dbReference>
<reference evidence="1" key="1">
    <citation type="submission" date="2021-03" db="EMBL/GenBank/DDBJ databases">
        <authorList>
            <consortium name="DOE Joint Genome Institute"/>
            <person name="Ahrendt S."/>
            <person name="Looney B.P."/>
            <person name="Miyauchi S."/>
            <person name="Morin E."/>
            <person name="Drula E."/>
            <person name="Courty P.E."/>
            <person name="Chicoki N."/>
            <person name="Fauchery L."/>
            <person name="Kohler A."/>
            <person name="Kuo A."/>
            <person name="Labutti K."/>
            <person name="Pangilinan J."/>
            <person name="Lipzen A."/>
            <person name="Riley R."/>
            <person name="Andreopoulos W."/>
            <person name="He G."/>
            <person name="Johnson J."/>
            <person name="Barry K.W."/>
            <person name="Grigoriev I.V."/>
            <person name="Nagy L."/>
            <person name="Hibbett D."/>
            <person name="Henrissat B."/>
            <person name="Matheny P.B."/>
            <person name="Labbe J."/>
            <person name="Martin F."/>
        </authorList>
    </citation>
    <scope>NUCLEOTIDE SEQUENCE</scope>
    <source>
        <strain evidence="1">HHB10654</strain>
    </source>
</reference>
<keyword evidence="2" id="KW-1185">Reference proteome</keyword>
<gene>
    <name evidence="1" type="ORF">BV25DRAFT_1857368</name>
</gene>
<organism evidence="1 2">
    <name type="scientific">Artomyces pyxidatus</name>
    <dbReference type="NCBI Taxonomy" id="48021"/>
    <lineage>
        <taxon>Eukaryota</taxon>
        <taxon>Fungi</taxon>
        <taxon>Dikarya</taxon>
        <taxon>Basidiomycota</taxon>
        <taxon>Agaricomycotina</taxon>
        <taxon>Agaricomycetes</taxon>
        <taxon>Russulales</taxon>
        <taxon>Auriscalpiaceae</taxon>
        <taxon>Artomyces</taxon>
    </lineage>
</organism>
<evidence type="ECO:0000313" key="2">
    <source>
        <dbReference type="Proteomes" id="UP000814140"/>
    </source>
</evidence>
<accession>A0ACB8SZ48</accession>
<name>A0ACB8SZ48_9AGAM</name>
<comment type="caution">
    <text evidence="1">The sequence shown here is derived from an EMBL/GenBank/DDBJ whole genome shotgun (WGS) entry which is preliminary data.</text>
</comment>
<dbReference type="EMBL" id="MU277212">
    <property type="protein sequence ID" value="KAI0061462.1"/>
    <property type="molecule type" value="Genomic_DNA"/>
</dbReference>
<proteinExistence type="predicted"/>
<protein>
    <submittedName>
        <fullName evidence="1">Uncharacterized protein</fullName>
    </submittedName>
</protein>
<sequence>MSQINDDNPKIPLEPNSLYIATSQLVMGDPGTFHWSFYLTDSAGVATKHHWAEIQSRDPTSYAEGYISTVVEPVTTYSKNFQATFAYCKVNGFTFPGQAAFKAVASQAFPEDRRLGFPTMRANRAAGLTCRTWVMAILGHLQTLGYLQRVETAEWFEAKVKEISVSIETGVAASGGLQKSLICEI</sequence>